<gene>
    <name evidence="2" type="ORF">VroAM7_32090</name>
</gene>
<organism evidence="2 3">
    <name type="scientific">Vibrio rotiferianus</name>
    <dbReference type="NCBI Taxonomy" id="190895"/>
    <lineage>
        <taxon>Bacteria</taxon>
        <taxon>Pseudomonadati</taxon>
        <taxon>Pseudomonadota</taxon>
        <taxon>Gammaproteobacteria</taxon>
        <taxon>Vibrionales</taxon>
        <taxon>Vibrionaceae</taxon>
        <taxon>Vibrio</taxon>
    </lineage>
</organism>
<dbReference type="EMBL" id="AP019799">
    <property type="protein sequence ID" value="BBL90556.1"/>
    <property type="molecule type" value="Genomic_DNA"/>
</dbReference>
<reference evidence="3" key="1">
    <citation type="submission" date="2019-07" db="EMBL/GenBank/DDBJ databases">
        <title>Complete Genome Sequences of Vibrion rotiferianus strain AM7.</title>
        <authorList>
            <person name="Miyazaki K."/>
            <person name="Wiseschart A."/>
            <person name="Pootanakit K."/>
            <person name="Ishimori K."/>
            <person name="Kitahara K."/>
        </authorList>
    </citation>
    <scope>NUCLEOTIDE SEQUENCE [LARGE SCALE GENOMIC DNA]</scope>
    <source>
        <strain evidence="3">AM7</strain>
    </source>
</reference>
<name>A0A510IDS8_9VIBR</name>
<protein>
    <submittedName>
        <fullName evidence="2">Uncharacterized protein</fullName>
    </submittedName>
</protein>
<proteinExistence type="predicted"/>
<dbReference type="Proteomes" id="UP000315115">
    <property type="component" value="Chromosome 2"/>
</dbReference>
<evidence type="ECO:0000313" key="2">
    <source>
        <dbReference type="EMBL" id="BBL90556.1"/>
    </source>
</evidence>
<sequence length="52" mass="5858">MNVSYKGYKKELLSSTKKRYGGKNGSMFASGDINKGGHNERPIPKRRMPRDA</sequence>
<evidence type="ECO:0000256" key="1">
    <source>
        <dbReference type="SAM" id="MobiDB-lite"/>
    </source>
</evidence>
<feature type="compositionally biased region" description="Basic and acidic residues" evidence="1">
    <location>
        <begin position="35"/>
        <end position="52"/>
    </location>
</feature>
<feature type="region of interest" description="Disordered" evidence="1">
    <location>
        <begin position="16"/>
        <end position="52"/>
    </location>
</feature>
<accession>A0A510IDS8</accession>
<dbReference type="AlphaFoldDB" id="A0A510IDS8"/>
<evidence type="ECO:0000313" key="3">
    <source>
        <dbReference type="Proteomes" id="UP000315115"/>
    </source>
</evidence>